<gene>
    <name evidence="1" type="ORF">MRB53_016782</name>
</gene>
<comment type="caution">
    <text evidence="1">The sequence shown here is derived from an EMBL/GenBank/DDBJ whole genome shotgun (WGS) entry which is preliminary data.</text>
</comment>
<evidence type="ECO:0000313" key="2">
    <source>
        <dbReference type="Proteomes" id="UP001234297"/>
    </source>
</evidence>
<protein>
    <submittedName>
        <fullName evidence="1">Uncharacterized protein</fullName>
    </submittedName>
</protein>
<dbReference type="Proteomes" id="UP001234297">
    <property type="component" value="Chromosome 5"/>
</dbReference>
<organism evidence="1 2">
    <name type="scientific">Persea americana</name>
    <name type="common">Avocado</name>
    <dbReference type="NCBI Taxonomy" id="3435"/>
    <lineage>
        <taxon>Eukaryota</taxon>
        <taxon>Viridiplantae</taxon>
        <taxon>Streptophyta</taxon>
        <taxon>Embryophyta</taxon>
        <taxon>Tracheophyta</taxon>
        <taxon>Spermatophyta</taxon>
        <taxon>Magnoliopsida</taxon>
        <taxon>Magnoliidae</taxon>
        <taxon>Laurales</taxon>
        <taxon>Lauraceae</taxon>
        <taxon>Persea</taxon>
    </lineage>
</organism>
<keyword evidence="2" id="KW-1185">Reference proteome</keyword>
<sequence length="108" mass="11871">MPDRSFLSVFPSSLSYLPLPHDAREDVTMNGGEVGNCGHSGVDGVTTKMLVGLTVSNMSNNNHYMMGTFVLEYIFGKSVLCDCGHQNVGNTDFIQKLHVSPWPHFSLH</sequence>
<name>A0ACC2M344_PERAE</name>
<evidence type="ECO:0000313" key="1">
    <source>
        <dbReference type="EMBL" id="KAJ8640088.1"/>
    </source>
</evidence>
<accession>A0ACC2M344</accession>
<reference evidence="1 2" key="1">
    <citation type="journal article" date="2022" name="Hortic Res">
        <title>A haplotype resolved chromosomal level avocado genome allows analysis of novel avocado genes.</title>
        <authorList>
            <person name="Nath O."/>
            <person name="Fletcher S.J."/>
            <person name="Hayward A."/>
            <person name="Shaw L.M."/>
            <person name="Masouleh A.K."/>
            <person name="Furtado A."/>
            <person name="Henry R.J."/>
            <person name="Mitter N."/>
        </authorList>
    </citation>
    <scope>NUCLEOTIDE SEQUENCE [LARGE SCALE GENOMIC DNA]</scope>
    <source>
        <strain evidence="2">cv. Hass</strain>
    </source>
</reference>
<dbReference type="EMBL" id="CM056813">
    <property type="protein sequence ID" value="KAJ8640088.1"/>
    <property type="molecule type" value="Genomic_DNA"/>
</dbReference>
<proteinExistence type="predicted"/>